<dbReference type="GO" id="GO:0003841">
    <property type="term" value="F:1-acylglycerol-3-phosphate O-acyltransferase activity"/>
    <property type="evidence" value="ECO:0007669"/>
    <property type="project" value="TreeGrafter"/>
</dbReference>
<keyword evidence="2 5" id="KW-0012">Acyltransferase</keyword>
<accession>A0A6V8LJJ4</accession>
<protein>
    <submittedName>
        <fullName evidence="5">1-acyl-sn-glycerol-3-phosphate acyltransferase</fullName>
    </submittedName>
</protein>
<name>A0A6V8LJJ4_9ACTN</name>
<dbReference type="GO" id="GO:0005886">
    <property type="term" value="C:plasma membrane"/>
    <property type="evidence" value="ECO:0007669"/>
    <property type="project" value="TreeGrafter"/>
</dbReference>
<evidence type="ECO:0000313" key="6">
    <source>
        <dbReference type="Proteomes" id="UP000482960"/>
    </source>
</evidence>
<dbReference type="SUPFAM" id="SSF69593">
    <property type="entry name" value="Glycerol-3-phosphate (1)-acyltransferase"/>
    <property type="match status" value="1"/>
</dbReference>
<dbReference type="EMBL" id="BLPG01000001">
    <property type="protein sequence ID" value="GFJ95038.1"/>
    <property type="molecule type" value="Genomic_DNA"/>
</dbReference>
<dbReference type="InterPro" id="IPR002123">
    <property type="entry name" value="Plipid/glycerol_acylTrfase"/>
</dbReference>
<proteinExistence type="predicted"/>
<keyword evidence="6" id="KW-1185">Reference proteome</keyword>
<organism evidence="5 6">
    <name type="scientific">Phytohabitans rumicis</name>
    <dbReference type="NCBI Taxonomy" id="1076125"/>
    <lineage>
        <taxon>Bacteria</taxon>
        <taxon>Bacillati</taxon>
        <taxon>Actinomycetota</taxon>
        <taxon>Actinomycetes</taxon>
        <taxon>Micromonosporales</taxon>
        <taxon>Micromonosporaceae</taxon>
    </lineage>
</organism>
<dbReference type="SMART" id="SM00563">
    <property type="entry name" value="PlsC"/>
    <property type="match status" value="1"/>
</dbReference>
<evidence type="ECO:0000256" key="1">
    <source>
        <dbReference type="ARBA" id="ARBA00022679"/>
    </source>
</evidence>
<reference evidence="5 6" key="1">
    <citation type="submission" date="2020-03" db="EMBL/GenBank/DDBJ databases">
        <title>Whole genome shotgun sequence of Phytohabitans rumicis NBRC 108638.</title>
        <authorList>
            <person name="Komaki H."/>
            <person name="Tamura T."/>
        </authorList>
    </citation>
    <scope>NUCLEOTIDE SEQUENCE [LARGE SCALE GENOMIC DNA]</scope>
    <source>
        <strain evidence="5 6">NBRC 108638</strain>
    </source>
</reference>
<reference evidence="5 6" key="2">
    <citation type="submission" date="2020-03" db="EMBL/GenBank/DDBJ databases">
        <authorList>
            <person name="Ichikawa N."/>
            <person name="Kimura A."/>
            <person name="Kitahashi Y."/>
            <person name="Uohara A."/>
        </authorList>
    </citation>
    <scope>NUCLEOTIDE SEQUENCE [LARGE SCALE GENOMIC DNA]</scope>
    <source>
        <strain evidence="5 6">NBRC 108638</strain>
    </source>
</reference>
<evidence type="ECO:0000256" key="3">
    <source>
        <dbReference type="SAM" id="MobiDB-lite"/>
    </source>
</evidence>
<keyword evidence="1 5" id="KW-0808">Transferase</keyword>
<dbReference type="GO" id="GO:0006654">
    <property type="term" value="P:phosphatidic acid biosynthetic process"/>
    <property type="evidence" value="ECO:0007669"/>
    <property type="project" value="TreeGrafter"/>
</dbReference>
<dbReference type="Pfam" id="PF01553">
    <property type="entry name" value="Acyltransferase"/>
    <property type="match status" value="1"/>
</dbReference>
<gene>
    <name evidence="5" type="primary">plsC_2</name>
    <name evidence="5" type="ORF">Prum_086800</name>
</gene>
<sequence>MLVSVTRRMMAPPLRLLYRPAVEGRHHVPRRGPVILASNHLSFVDSLVIPLVAPRPVAFLAKAEYFDVRLTRWLFTGLGAVPVRRGAHRAALASLDAAMEVLGAGGAFGIYPEGTRSRDGRLYRGRTGVGWLALTARAPVVPVAVAGTDDIQPIGARLPRIRPVTVRFGVPLTFDPSYGEPGDAQARRRVTDEIMDRIAELSGQERVAAYNTAPAGENSRAPRGPEG</sequence>
<dbReference type="RefSeq" id="WP_173082437.1">
    <property type="nucleotide sequence ID" value="NZ_BAABJB010000022.1"/>
</dbReference>
<dbReference type="CDD" id="cd07989">
    <property type="entry name" value="LPLAT_AGPAT-like"/>
    <property type="match status" value="1"/>
</dbReference>
<comment type="caution">
    <text evidence="5">The sequence shown here is derived from an EMBL/GenBank/DDBJ whole genome shotgun (WGS) entry which is preliminary data.</text>
</comment>
<dbReference type="Proteomes" id="UP000482960">
    <property type="component" value="Unassembled WGS sequence"/>
</dbReference>
<evidence type="ECO:0000259" key="4">
    <source>
        <dbReference type="SMART" id="SM00563"/>
    </source>
</evidence>
<evidence type="ECO:0000313" key="5">
    <source>
        <dbReference type="EMBL" id="GFJ95038.1"/>
    </source>
</evidence>
<dbReference type="PANTHER" id="PTHR10434:SF11">
    <property type="entry name" value="1-ACYL-SN-GLYCEROL-3-PHOSPHATE ACYLTRANSFERASE"/>
    <property type="match status" value="1"/>
</dbReference>
<dbReference type="PANTHER" id="PTHR10434">
    <property type="entry name" value="1-ACYL-SN-GLYCEROL-3-PHOSPHATE ACYLTRANSFERASE"/>
    <property type="match status" value="1"/>
</dbReference>
<evidence type="ECO:0000256" key="2">
    <source>
        <dbReference type="ARBA" id="ARBA00023315"/>
    </source>
</evidence>
<feature type="domain" description="Phospholipid/glycerol acyltransferase" evidence="4">
    <location>
        <begin position="34"/>
        <end position="148"/>
    </location>
</feature>
<dbReference type="AlphaFoldDB" id="A0A6V8LJJ4"/>
<feature type="region of interest" description="Disordered" evidence="3">
    <location>
        <begin position="205"/>
        <end position="227"/>
    </location>
</feature>